<dbReference type="InterPro" id="IPR002083">
    <property type="entry name" value="MATH/TRAF_dom"/>
</dbReference>
<proteinExistence type="predicted"/>
<evidence type="ECO:0000313" key="2">
    <source>
        <dbReference type="EMBL" id="CAK9146891.1"/>
    </source>
</evidence>
<dbReference type="SUPFAM" id="SSF49599">
    <property type="entry name" value="TRAF domain-like"/>
    <property type="match status" value="1"/>
</dbReference>
<dbReference type="Pfam" id="PF22486">
    <property type="entry name" value="MATH_2"/>
    <property type="match status" value="1"/>
</dbReference>
<dbReference type="CDD" id="cd00121">
    <property type="entry name" value="MATH"/>
    <property type="match status" value="1"/>
</dbReference>
<evidence type="ECO:0000313" key="3">
    <source>
        <dbReference type="Proteomes" id="UP001642360"/>
    </source>
</evidence>
<dbReference type="EMBL" id="CAUOFW020001619">
    <property type="protein sequence ID" value="CAK9146891.1"/>
    <property type="molecule type" value="Genomic_DNA"/>
</dbReference>
<name>A0ABC8RRX8_9AQUA</name>
<organism evidence="2 3">
    <name type="scientific">Ilex paraguariensis</name>
    <name type="common">yerba mate</name>
    <dbReference type="NCBI Taxonomy" id="185542"/>
    <lineage>
        <taxon>Eukaryota</taxon>
        <taxon>Viridiplantae</taxon>
        <taxon>Streptophyta</taxon>
        <taxon>Embryophyta</taxon>
        <taxon>Tracheophyta</taxon>
        <taxon>Spermatophyta</taxon>
        <taxon>Magnoliopsida</taxon>
        <taxon>eudicotyledons</taxon>
        <taxon>Gunneridae</taxon>
        <taxon>Pentapetalae</taxon>
        <taxon>asterids</taxon>
        <taxon>campanulids</taxon>
        <taxon>Aquifoliales</taxon>
        <taxon>Aquifoliaceae</taxon>
        <taxon>Ilex</taxon>
    </lineage>
</organism>
<keyword evidence="3" id="KW-1185">Reference proteome</keyword>
<comment type="caution">
    <text evidence="2">The sequence shown here is derived from an EMBL/GenBank/DDBJ whole genome shotgun (WGS) entry which is preliminary data.</text>
</comment>
<gene>
    <name evidence="2" type="ORF">ILEXP_LOCUS14761</name>
</gene>
<dbReference type="PROSITE" id="PS50144">
    <property type="entry name" value="MATH"/>
    <property type="match status" value="1"/>
</dbReference>
<reference evidence="2 3" key="1">
    <citation type="submission" date="2024-02" db="EMBL/GenBank/DDBJ databases">
        <authorList>
            <person name="Vignale AGUSTIN F."/>
            <person name="Sosa J E."/>
            <person name="Modenutti C."/>
        </authorList>
    </citation>
    <scope>NUCLEOTIDE SEQUENCE [LARGE SCALE GENOMIC DNA]</scope>
</reference>
<feature type="domain" description="MATH" evidence="1">
    <location>
        <begin position="65"/>
        <end position="176"/>
    </location>
</feature>
<dbReference type="Proteomes" id="UP001642360">
    <property type="component" value="Unassembled WGS sequence"/>
</dbReference>
<sequence length="226" mass="25755">MSLRNRVLATLHNSIRLAGNGSSTRLVDGTKQEPTEIVREAKEYLSQYQRALEPEISRTLRKLPPVDYLFQIKSFSLFSVTEENRFESGDFESGGYKWKLCLYPNGDEKRNEKDHISLYLAILATDTLPLDADGRVRHFHRFKTEFGFAKLLSLDTFKDASNGYLIDESCVFGAEMRLGSGTRAKYGVILRQFLLQISDTSKCFIVEDSLVVEAQIHFMSDVTDFS</sequence>
<protein>
    <recommendedName>
        <fullName evidence="1">MATH domain-containing protein</fullName>
    </recommendedName>
</protein>
<dbReference type="PANTHER" id="PTHR46162:SF40">
    <property type="entry name" value="TRAF-LIKE FAMILY PROTEIN"/>
    <property type="match status" value="1"/>
</dbReference>
<dbReference type="Gene3D" id="2.60.210.10">
    <property type="entry name" value="Apoptosis, Tumor Necrosis Factor Receptor Associated Protein 2, Chain A"/>
    <property type="match status" value="2"/>
</dbReference>
<evidence type="ECO:0000259" key="1">
    <source>
        <dbReference type="PROSITE" id="PS50144"/>
    </source>
</evidence>
<dbReference type="PANTHER" id="PTHR46162">
    <property type="entry name" value="TRAF-LIKE FAMILY PROTEIN"/>
    <property type="match status" value="1"/>
</dbReference>
<dbReference type="InterPro" id="IPR008974">
    <property type="entry name" value="TRAF-like"/>
</dbReference>
<accession>A0ABC8RRX8</accession>
<dbReference type="AlphaFoldDB" id="A0ABC8RRX8"/>